<gene>
    <name evidence="2" type="ORF">M413DRAFT_284647</name>
</gene>
<keyword evidence="3" id="KW-1185">Reference proteome</keyword>
<accession>A0A0C3BXK4</accession>
<name>A0A0C3BXK4_HEBCY</name>
<dbReference type="Proteomes" id="UP000053424">
    <property type="component" value="Unassembled WGS sequence"/>
</dbReference>
<feature type="compositionally biased region" description="Polar residues" evidence="1">
    <location>
        <begin position="1"/>
        <end position="14"/>
    </location>
</feature>
<organism evidence="2 3">
    <name type="scientific">Hebeloma cylindrosporum</name>
    <dbReference type="NCBI Taxonomy" id="76867"/>
    <lineage>
        <taxon>Eukaryota</taxon>
        <taxon>Fungi</taxon>
        <taxon>Dikarya</taxon>
        <taxon>Basidiomycota</taxon>
        <taxon>Agaricomycotina</taxon>
        <taxon>Agaricomycetes</taxon>
        <taxon>Agaricomycetidae</taxon>
        <taxon>Agaricales</taxon>
        <taxon>Agaricineae</taxon>
        <taxon>Hymenogastraceae</taxon>
        <taxon>Hebeloma</taxon>
    </lineage>
</organism>
<reference evidence="3" key="2">
    <citation type="submission" date="2015-01" db="EMBL/GenBank/DDBJ databases">
        <title>Evolutionary Origins and Diversification of the Mycorrhizal Mutualists.</title>
        <authorList>
            <consortium name="DOE Joint Genome Institute"/>
            <consortium name="Mycorrhizal Genomics Consortium"/>
            <person name="Kohler A."/>
            <person name="Kuo A."/>
            <person name="Nagy L.G."/>
            <person name="Floudas D."/>
            <person name="Copeland A."/>
            <person name="Barry K.W."/>
            <person name="Cichocki N."/>
            <person name="Veneault-Fourrey C."/>
            <person name="LaButti K."/>
            <person name="Lindquist E.A."/>
            <person name="Lipzen A."/>
            <person name="Lundell T."/>
            <person name="Morin E."/>
            <person name="Murat C."/>
            <person name="Riley R."/>
            <person name="Ohm R."/>
            <person name="Sun H."/>
            <person name="Tunlid A."/>
            <person name="Henrissat B."/>
            <person name="Grigoriev I.V."/>
            <person name="Hibbett D.S."/>
            <person name="Martin F."/>
        </authorList>
    </citation>
    <scope>NUCLEOTIDE SEQUENCE [LARGE SCALE GENOMIC DNA]</scope>
    <source>
        <strain evidence="3">h7</strain>
    </source>
</reference>
<dbReference type="HOGENOM" id="CLU_2133806_0_0_1"/>
<feature type="region of interest" description="Disordered" evidence="1">
    <location>
        <begin position="1"/>
        <end position="33"/>
    </location>
</feature>
<evidence type="ECO:0000256" key="1">
    <source>
        <dbReference type="SAM" id="MobiDB-lite"/>
    </source>
</evidence>
<protein>
    <submittedName>
        <fullName evidence="2">Uncharacterized protein</fullName>
    </submittedName>
</protein>
<dbReference type="EMBL" id="KN831802">
    <property type="protein sequence ID" value="KIM36799.1"/>
    <property type="molecule type" value="Genomic_DNA"/>
</dbReference>
<feature type="compositionally biased region" description="Low complexity" evidence="1">
    <location>
        <begin position="15"/>
        <end position="28"/>
    </location>
</feature>
<reference evidence="2 3" key="1">
    <citation type="submission" date="2014-04" db="EMBL/GenBank/DDBJ databases">
        <authorList>
            <consortium name="DOE Joint Genome Institute"/>
            <person name="Kuo A."/>
            <person name="Gay G."/>
            <person name="Dore J."/>
            <person name="Kohler A."/>
            <person name="Nagy L.G."/>
            <person name="Floudas D."/>
            <person name="Copeland A."/>
            <person name="Barry K.W."/>
            <person name="Cichocki N."/>
            <person name="Veneault-Fourrey C."/>
            <person name="LaButti K."/>
            <person name="Lindquist E.A."/>
            <person name="Lipzen A."/>
            <person name="Lundell T."/>
            <person name="Morin E."/>
            <person name="Murat C."/>
            <person name="Sun H."/>
            <person name="Tunlid A."/>
            <person name="Henrissat B."/>
            <person name="Grigoriev I.V."/>
            <person name="Hibbett D.S."/>
            <person name="Martin F."/>
            <person name="Nordberg H.P."/>
            <person name="Cantor M.N."/>
            <person name="Hua S.X."/>
        </authorList>
    </citation>
    <scope>NUCLEOTIDE SEQUENCE [LARGE SCALE GENOMIC DNA]</scope>
    <source>
        <strain evidence="3">h7</strain>
    </source>
</reference>
<proteinExistence type="predicted"/>
<evidence type="ECO:0000313" key="3">
    <source>
        <dbReference type="Proteomes" id="UP000053424"/>
    </source>
</evidence>
<sequence>MRSDSPFASDQQPRSSASSTSYESCTPSRTPLPPLCHGILLILVKISGFIIEEVLLYPRNSALGEFLCEMHRASRLSVQPSSSDSAFLQPRPVPMVGPFHSGGPRTPFYCLET</sequence>
<dbReference type="AlphaFoldDB" id="A0A0C3BXK4"/>
<evidence type="ECO:0000313" key="2">
    <source>
        <dbReference type="EMBL" id="KIM36799.1"/>
    </source>
</evidence>